<dbReference type="PANTHER" id="PTHR43280:SF2">
    <property type="entry name" value="HTH-TYPE TRANSCRIPTIONAL REGULATOR EXSA"/>
    <property type="match status" value="1"/>
</dbReference>
<dbReference type="Gene3D" id="1.10.10.60">
    <property type="entry name" value="Homeodomain-like"/>
    <property type="match status" value="1"/>
</dbReference>
<dbReference type="AlphaFoldDB" id="R6TR88"/>
<evidence type="ECO:0000256" key="2">
    <source>
        <dbReference type="ARBA" id="ARBA00023125"/>
    </source>
</evidence>
<dbReference type="GO" id="GO:0003700">
    <property type="term" value="F:DNA-binding transcription factor activity"/>
    <property type="evidence" value="ECO:0007669"/>
    <property type="project" value="InterPro"/>
</dbReference>
<keyword evidence="3" id="KW-0804">Transcription</keyword>
<feature type="domain" description="HTH araC/xylS-type" evidence="4">
    <location>
        <begin position="217"/>
        <end position="315"/>
    </location>
</feature>
<proteinExistence type="predicted"/>
<gene>
    <name evidence="5" type="ORF">BN580_01588</name>
</gene>
<evidence type="ECO:0000256" key="3">
    <source>
        <dbReference type="ARBA" id="ARBA00023163"/>
    </source>
</evidence>
<dbReference type="SMART" id="SM00342">
    <property type="entry name" value="HTH_ARAC"/>
    <property type="match status" value="1"/>
</dbReference>
<evidence type="ECO:0000256" key="1">
    <source>
        <dbReference type="ARBA" id="ARBA00023015"/>
    </source>
</evidence>
<organism evidence="5 6">
    <name type="scientific">Candidatus Colimorpha enterica</name>
    <dbReference type="NCBI Taxonomy" id="3083063"/>
    <lineage>
        <taxon>Bacteria</taxon>
        <taxon>Pseudomonadati</taxon>
        <taxon>Bacteroidota</taxon>
        <taxon>Bacteroidia</taxon>
        <taxon>Bacteroidales</taxon>
        <taxon>Candidatus Colimorpha</taxon>
    </lineage>
</organism>
<reference evidence="5" key="1">
    <citation type="submission" date="2012-11" db="EMBL/GenBank/DDBJ databases">
        <title>Dependencies among metagenomic species, viruses, plasmids and units of genetic variation.</title>
        <authorList>
            <person name="Nielsen H.B."/>
            <person name="Almeida M."/>
            <person name="Juncker A.S."/>
            <person name="Rasmussen S."/>
            <person name="Li J."/>
            <person name="Sunagawa S."/>
            <person name="Plichta D."/>
            <person name="Gautier L."/>
            <person name="Le Chatelier E."/>
            <person name="Peletier E."/>
            <person name="Bonde I."/>
            <person name="Nielsen T."/>
            <person name="Manichanh C."/>
            <person name="Arumugam M."/>
            <person name="Batto J."/>
            <person name="Santos M.B.Q.D."/>
            <person name="Blom N."/>
            <person name="Borruel N."/>
            <person name="Burgdorf K.S."/>
            <person name="Boumezbeur F."/>
            <person name="Casellas F."/>
            <person name="Dore J."/>
            <person name="Guarner F."/>
            <person name="Hansen T."/>
            <person name="Hildebrand F."/>
            <person name="Kaas R.S."/>
            <person name="Kennedy S."/>
            <person name="Kristiansen K."/>
            <person name="Kultima J.R."/>
            <person name="Leonard P."/>
            <person name="Levenez F."/>
            <person name="Lund O."/>
            <person name="Moumen B."/>
            <person name="Le Paslier D."/>
            <person name="Pons N."/>
            <person name="Pedersen O."/>
            <person name="Prifti E."/>
            <person name="Qin J."/>
            <person name="Raes J."/>
            <person name="Tap J."/>
            <person name="Tims S."/>
            <person name="Ussery D.W."/>
            <person name="Yamada T."/>
            <person name="MetaHit consortium"/>
            <person name="Renault P."/>
            <person name="Sicheritz-Ponten T."/>
            <person name="Bork P."/>
            <person name="Wang J."/>
            <person name="Brunak S."/>
            <person name="Ehrlich S.D."/>
        </authorList>
    </citation>
    <scope>NUCLEOTIDE SEQUENCE [LARGE SCALE GENOMIC DNA]</scope>
</reference>
<name>R6TR88_9BACT</name>
<accession>R6TR88</accession>
<dbReference type="Pfam" id="PF12833">
    <property type="entry name" value="HTH_18"/>
    <property type="match status" value="1"/>
</dbReference>
<protein>
    <submittedName>
        <fullName evidence="5">Transcriptional regulator</fullName>
    </submittedName>
</protein>
<dbReference type="PROSITE" id="PS01124">
    <property type="entry name" value="HTH_ARAC_FAMILY_2"/>
    <property type="match status" value="1"/>
</dbReference>
<keyword evidence="2" id="KW-0238">DNA-binding</keyword>
<dbReference type="InterPro" id="IPR018060">
    <property type="entry name" value="HTH_AraC"/>
</dbReference>
<sequence>MCYNMVDSTDSGDFCADMNREPININEIPVSCLGTNGENTDHAVFSAESDRKIFTKPSVTDSRGAIVIAYISSGRGQTVHCGYEQQLKPGTVFVIDGKNRLEILPVSPVVVYTCAFVPELFGRSALRAPVLSDISSEPVLEPFFSRFDGSRSAWRIPTAKSETFQSLFCSMTDCAKLSPVIRDGIMRLRISELLLNLADIINTGSDTAPPAGSETVAAVIACLRRNYAGKINCNDLARAACVSRSKLFADFRAATGKTIGKYIEELRISKAASLLLDTNDTVHNIMYEVGYRDMKMFCRRFREQMNATPSEYRKANR</sequence>
<dbReference type="EMBL" id="CBFW010000242">
    <property type="protein sequence ID" value="CDC74695.1"/>
    <property type="molecule type" value="Genomic_DNA"/>
</dbReference>
<dbReference type="PANTHER" id="PTHR43280">
    <property type="entry name" value="ARAC-FAMILY TRANSCRIPTIONAL REGULATOR"/>
    <property type="match status" value="1"/>
</dbReference>
<dbReference type="STRING" id="1263015.BN580_01588"/>
<dbReference type="SUPFAM" id="SSF46689">
    <property type="entry name" value="Homeodomain-like"/>
    <property type="match status" value="2"/>
</dbReference>
<evidence type="ECO:0000313" key="6">
    <source>
        <dbReference type="Proteomes" id="UP000017938"/>
    </source>
</evidence>
<keyword evidence="1" id="KW-0805">Transcription regulation</keyword>
<dbReference type="GO" id="GO:0043565">
    <property type="term" value="F:sequence-specific DNA binding"/>
    <property type="evidence" value="ECO:0007669"/>
    <property type="project" value="InterPro"/>
</dbReference>
<dbReference type="InterPro" id="IPR009057">
    <property type="entry name" value="Homeodomain-like_sf"/>
</dbReference>
<comment type="caution">
    <text evidence="5">The sequence shown here is derived from an EMBL/GenBank/DDBJ whole genome shotgun (WGS) entry which is preliminary data.</text>
</comment>
<evidence type="ECO:0000259" key="4">
    <source>
        <dbReference type="PROSITE" id="PS01124"/>
    </source>
</evidence>
<evidence type="ECO:0000313" key="5">
    <source>
        <dbReference type="EMBL" id="CDC74695.1"/>
    </source>
</evidence>
<dbReference type="Proteomes" id="UP000017938">
    <property type="component" value="Unassembled WGS sequence"/>
</dbReference>